<gene>
    <name evidence="2" type="ORF">AGLY_007860</name>
</gene>
<keyword evidence="1" id="KW-0472">Membrane</keyword>
<evidence type="ECO:0000313" key="3">
    <source>
        <dbReference type="Proteomes" id="UP000475862"/>
    </source>
</evidence>
<proteinExistence type="predicted"/>
<keyword evidence="1" id="KW-1133">Transmembrane helix</keyword>
<evidence type="ECO:0008006" key="4">
    <source>
        <dbReference type="Google" id="ProtNLM"/>
    </source>
</evidence>
<name>A0A6G0TNA1_APHGL</name>
<dbReference type="Proteomes" id="UP000475862">
    <property type="component" value="Unassembled WGS sequence"/>
</dbReference>
<dbReference type="AlphaFoldDB" id="A0A6G0TNA1"/>
<keyword evidence="1" id="KW-0812">Transmembrane</keyword>
<evidence type="ECO:0000313" key="2">
    <source>
        <dbReference type="EMBL" id="KAE9535959.1"/>
    </source>
</evidence>
<protein>
    <recommendedName>
        <fullName evidence="4">Transmembrane protein</fullName>
    </recommendedName>
</protein>
<dbReference type="EMBL" id="VYZN01000025">
    <property type="protein sequence ID" value="KAE9535959.1"/>
    <property type="molecule type" value="Genomic_DNA"/>
</dbReference>
<reference evidence="2 3" key="1">
    <citation type="submission" date="2019-08" db="EMBL/GenBank/DDBJ databases">
        <title>The genome of the soybean aphid Biotype 1, its phylome, world population structure and adaptation to the North American continent.</title>
        <authorList>
            <person name="Giordano R."/>
            <person name="Donthu R.K."/>
            <person name="Hernandez A.G."/>
            <person name="Wright C.L."/>
            <person name="Zimin A.V."/>
        </authorList>
    </citation>
    <scope>NUCLEOTIDE SEQUENCE [LARGE SCALE GENOMIC DNA]</scope>
    <source>
        <tissue evidence="2">Whole aphids</tissue>
    </source>
</reference>
<sequence length="197" mass="23890">MSVISVYMSIKNFWSTKNSNFYEICRKRENLQTTEIFNFSEKFFLKCRLNFFGPIKILEHFIRISSYVILIHLKFKFRQKFVKIMNICKLFCSSKFIKLFVFISNVKYSRLTNHLRSESFFYYNHYFCIKIILNINKVFEIKHHKICRNSSLLVYLVYYTVHLIHILSHINVLNIILQKYTIQNNLSINQLGFLIYS</sequence>
<feature type="transmembrane region" description="Helical" evidence="1">
    <location>
        <begin position="152"/>
        <end position="177"/>
    </location>
</feature>
<organism evidence="2 3">
    <name type="scientific">Aphis glycines</name>
    <name type="common">Soybean aphid</name>
    <dbReference type="NCBI Taxonomy" id="307491"/>
    <lineage>
        <taxon>Eukaryota</taxon>
        <taxon>Metazoa</taxon>
        <taxon>Ecdysozoa</taxon>
        <taxon>Arthropoda</taxon>
        <taxon>Hexapoda</taxon>
        <taxon>Insecta</taxon>
        <taxon>Pterygota</taxon>
        <taxon>Neoptera</taxon>
        <taxon>Paraneoptera</taxon>
        <taxon>Hemiptera</taxon>
        <taxon>Sternorrhyncha</taxon>
        <taxon>Aphidomorpha</taxon>
        <taxon>Aphidoidea</taxon>
        <taxon>Aphididae</taxon>
        <taxon>Aphidini</taxon>
        <taxon>Aphis</taxon>
        <taxon>Aphis</taxon>
    </lineage>
</organism>
<evidence type="ECO:0000256" key="1">
    <source>
        <dbReference type="SAM" id="Phobius"/>
    </source>
</evidence>
<keyword evidence="3" id="KW-1185">Reference proteome</keyword>
<comment type="caution">
    <text evidence="2">The sequence shown here is derived from an EMBL/GenBank/DDBJ whole genome shotgun (WGS) entry which is preliminary data.</text>
</comment>
<accession>A0A6G0TNA1</accession>